<dbReference type="Proteomes" id="UP000321225">
    <property type="component" value="Unassembled WGS sequence"/>
</dbReference>
<sequence>MPPCSPLASTRAYAGFLETLINRPVPSQFSNGSLEKFSTSASTNKTANLSTSGFG</sequence>
<evidence type="ECO:0000256" key="1">
    <source>
        <dbReference type="SAM" id="MobiDB-lite"/>
    </source>
</evidence>
<feature type="region of interest" description="Disordered" evidence="1">
    <location>
        <begin position="32"/>
        <end position="55"/>
    </location>
</feature>
<organism evidence="2 3">
    <name type="scientific">Microbacterium aerolatum</name>
    <dbReference type="NCBI Taxonomy" id="153731"/>
    <lineage>
        <taxon>Bacteria</taxon>
        <taxon>Bacillati</taxon>
        <taxon>Actinomycetota</taxon>
        <taxon>Actinomycetes</taxon>
        <taxon>Micrococcales</taxon>
        <taxon>Microbacteriaceae</taxon>
        <taxon>Microbacterium</taxon>
    </lineage>
</organism>
<gene>
    <name evidence="2" type="ORF">MAE01_03560</name>
</gene>
<keyword evidence="3" id="KW-1185">Reference proteome</keyword>
<evidence type="ECO:0000313" key="2">
    <source>
        <dbReference type="EMBL" id="GEK85180.1"/>
    </source>
</evidence>
<proteinExistence type="predicted"/>
<dbReference type="EMBL" id="BJUW01000001">
    <property type="protein sequence ID" value="GEK85180.1"/>
    <property type="molecule type" value="Genomic_DNA"/>
</dbReference>
<name>A0A511AAH0_9MICO</name>
<dbReference type="AlphaFoldDB" id="A0A511AAH0"/>
<reference evidence="2 3" key="1">
    <citation type="submission" date="2019-07" db="EMBL/GenBank/DDBJ databases">
        <title>Whole genome shotgun sequence of Microbacterium aerolatum NBRC 103071.</title>
        <authorList>
            <person name="Hosoyama A."/>
            <person name="Uohara A."/>
            <person name="Ohji S."/>
            <person name="Ichikawa N."/>
        </authorList>
    </citation>
    <scope>NUCLEOTIDE SEQUENCE [LARGE SCALE GENOMIC DNA]</scope>
    <source>
        <strain evidence="2 3">NBRC 103071</strain>
    </source>
</reference>
<evidence type="ECO:0000313" key="3">
    <source>
        <dbReference type="Proteomes" id="UP000321225"/>
    </source>
</evidence>
<comment type="caution">
    <text evidence="2">The sequence shown here is derived from an EMBL/GenBank/DDBJ whole genome shotgun (WGS) entry which is preliminary data.</text>
</comment>
<protein>
    <submittedName>
        <fullName evidence="2">Uncharacterized protein</fullName>
    </submittedName>
</protein>
<accession>A0A511AAH0</accession>